<accession>A0A1S1MPG4</accession>
<feature type="domain" description="HTH marR-type" evidence="5">
    <location>
        <begin position="3"/>
        <end position="135"/>
    </location>
</feature>
<dbReference type="InterPro" id="IPR036388">
    <property type="entry name" value="WH-like_DNA-bd_sf"/>
</dbReference>
<dbReference type="InterPro" id="IPR039422">
    <property type="entry name" value="MarR/SlyA-like"/>
</dbReference>
<comment type="subcellular location">
    <subcellularLocation>
        <location evidence="1">Cytoplasm</location>
    </subcellularLocation>
</comment>
<dbReference type="PROSITE" id="PS50995">
    <property type="entry name" value="HTH_MARR_2"/>
    <property type="match status" value="1"/>
</dbReference>
<sequence length="185" mass="20549">MKLNHIYNSVERLGDLLKVGARQAGAEHGLQPVHVEVLHYLSICNQYSDTPMAVTEYLGLTKGTVSQTLKVLEKKSLLVKTIDENDKRITHLKLSVSGQQLVAALLPTNLFIKACEQLSPEQQSDIDSSLKLLLSALLKANNLKTFGVCKTCRFNQQTNDGNYFCGLVKQPLSKGDVQLICREHE</sequence>
<reference evidence="6 7" key="1">
    <citation type="submission" date="2016-09" db="EMBL/GenBank/DDBJ databases">
        <title>Pseudoalteromonas amylolytica sp. nov., isolated from the surface seawater.</title>
        <authorList>
            <person name="Wu Y.-H."/>
            <person name="Cheng H."/>
            <person name="Jin X.-B."/>
            <person name="Wang C.-S."/>
            <person name="Xu X.-W."/>
        </authorList>
    </citation>
    <scope>NUCLEOTIDE SEQUENCE [LARGE SCALE GENOMIC DNA]</scope>
    <source>
        <strain evidence="6 7">JW1</strain>
    </source>
</reference>
<dbReference type="PANTHER" id="PTHR33164">
    <property type="entry name" value="TRANSCRIPTIONAL REGULATOR, MARR FAMILY"/>
    <property type="match status" value="1"/>
</dbReference>
<dbReference type="GO" id="GO:0003677">
    <property type="term" value="F:DNA binding"/>
    <property type="evidence" value="ECO:0007669"/>
    <property type="project" value="UniProtKB-KW"/>
</dbReference>
<dbReference type="GO" id="GO:0005737">
    <property type="term" value="C:cytoplasm"/>
    <property type="evidence" value="ECO:0007669"/>
    <property type="project" value="UniProtKB-SubCell"/>
</dbReference>
<dbReference type="PANTHER" id="PTHR33164:SF5">
    <property type="entry name" value="ORGANIC HYDROPEROXIDE RESISTANCE TRANSCRIPTIONAL REGULATOR"/>
    <property type="match status" value="1"/>
</dbReference>
<gene>
    <name evidence="6" type="ORF">BET10_00140</name>
</gene>
<evidence type="ECO:0000259" key="5">
    <source>
        <dbReference type="PROSITE" id="PS50995"/>
    </source>
</evidence>
<dbReference type="InterPro" id="IPR000835">
    <property type="entry name" value="HTH_MarR-typ"/>
</dbReference>
<comment type="caution">
    <text evidence="6">The sequence shown here is derived from an EMBL/GenBank/DDBJ whole genome shotgun (WGS) entry which is preliminary data.</text>
</comment>
<keyword evidence="3" id="KW-0238">DNA-binding</keyword>
<evidence type="ECO:0000313" key="6">
    <source>
        <dbReference type="EMBL" id="OHU87063.1"/>
    </source>
</evidence>
<dbReference type="InterPro" id="IPR036390">
    <property type="entry name" value="WH_DNA-bd_sf"/>
</dbReference>
<dbReference type="AlphaFoldDB" id="A0A1S1MPG4"/>
<keyword evidence="2" id="KW-0805">Transcription regulation</keyword>
<keyword evidence="7" id="KW-1185">Reference proteome</keyword>
<dbReference type="SUPFAM" id="SSF46785">
    <property type="entry name" value="Winged helix' DNA-binding domain"/>
    <property type="match status" value="1"/>
</dbReference>
<protein>
    <submittedName>
        <fullName evidence="6">MarR family transcriptional regulator</fullName>
    </submittedName>
</protein>
<dbReference type="Pfam" id="PF12802">
    <property type="entry name" value="MarR_2"/>
    <property type="match status" value="1"/>
</dbReference>
<proteinExistence type="predicted"/>
<dbReference type="GO" id="GO:0006950">
    <property type="term" value="P:response to stress"/>
    <property type="evidence" value="ECO:0007669"/>
    <property type="project" value="TreeGrafter"/>
</dbReference>
<name>A0A1S1MPG4_9GAMM</name>
<dbReference type="OrthoDB" id="5522755at2"/>
<dbReference type="SMART" id="SM00347">
    <property type="entry name" value="HTH_MARR"/>
    <property type="match status" value="1"/>
</dbReference>
<dbReference type="Gene3D" id="1.10.10.10">
    <property type="entry name" value="Winged helix-like DNA-binding domain superfamily/Winged helix DNA-binding domain"/>
    <property type="match status" value="1"/>
</dbReference>
<evidence type="ECO:0000256" key="1">
    <source>
        <dbReference type="ARBA" id="ARBA00004496"/>
    </source>
</evidence>
<dbReference type="RefSeq" id="WP_070987489.1">
    <property type="nucleotide sequence ID" value="NZ_MKJU01000035.1"/>
</dbReference>
<evidence type="ECO:0000313" key="7">
    <source>
        <dbReference type="Proteomes" id="UP000179786"/>
    </source>
</evidence>
<dbReference type="STRING" id="1859457.BET10_00140"/>
<evidence type="ECO:0000256" key="3">
    <source>
        <dbReference type="ARBA" id="ARBA00023125"/>
    </source>
</evidence>
<organism evidence="6 7">
    <name type="scientific">Pseudoalteromonas amylolytica</name>
    <dbReference type="NCBI Taxonomy" id="1859457"/>
    <lineage>
        <taxon>Bacteria</taxon>
        <taxon>Pseudomonadati</taxon>
        <taxon>Pseudomonadota</taxon>
        <taxon>Gammaproteobacteria</taxon>
        <taxon>Alteromonadales</taxon>
        <taxon>Pseudoalteromonadaceae</taxon>
        <taxon>Pseudoalteromonas</taxon>
    </lineage>
</organism>
<keyword evidence="4" id="KW-0804">Transcription</keyword>
<dbReference type="InterPro" id="IPR023187">
    <property type="entry name" value="Tscrpt_reg_MarR-type_CS"/>
</dbReference>
<evidence type="ECO:0000256" key="2">
    <source>
        <dbReference type="ARBA" id="ARBA00023015"/>
    </source>
</evidence>
<dbReference type="Proteomes" id="UP000179786">
    <property type="component" value="Unassembled WGS sequence"/>
</dbReference>
<dbReference type="EMBL" id="MKJU01000035">
    <property type="protein sequence ID" value="OHU87063.1"/>
    <property type="molecule type" value="Genomic_DNA"/>
</dbReference>
<evidence type="ECO:0000256" key="4">
    <source>
        <dbReference type="ARBA" id="ARBA00023163"/>
    </source>
</evidence>
<dbReference type="PROSITE" id="PS01117">
    <property type="entry name" value="HTH_MARR_1"/>
    <property type="match status" value="1"/>
</dbReference>
<dbReference type="GO" id="GO:0003700">
    <property type="term" value="F:DNA-binding transcription factor activity"/>
    <property type="evidence" value="ECO:0007669"/>
    <property type="project" value="InterPro"/>
</dbReference>